<dbReference type="EMBL" id="WQMT02000008">
    <property type="protein sequence ID" value="KAG9219947.1"/>
    <property type="molecule type" value="Genomic_DNA"/>
</dbReference>
<evidence type="ECO:0000313" key="1">
    <source>
        <dbReference type="EMBL" id="KAG9219947.1"/>
    </source>
</evidence>
<reference evidence="1 2" key="1">
    <citation type="journal article" date="2021" name="Appl. Environ. Microbiol.">
        <title>Genetic linkage and physical mapping for an oyster mushroom Pleurotus cornucopiae and QTL analysis for the trait cap color.</title>
        <authorList>
            <person name="Zhang Y."/>
            <person name="Gao W."/>
            <person name="Sonnenberg A."/>
            <person name="Chen Q."/>
            <person name="Zhang J."/>
            <person name="Huang C."/>
        </authorList>
    </citation>
    <scope>NUCLEOTIDE SEQUENCE [LARGE SCALE GENOMIC DNA]</scope>
    <source>
        <strain evidence="1">CCMSSC00406</strain>
    </source>
</reference>
<gene>
    <name evidence="1" type="ORF">CCMSSC00406_0006860</name>
</gene>
<proteinExistence type="predicted"/>
<evidence type="ECO:0000313" key="2">
    <source>
        <dbReference type="Proteomes" id="UP000824881"/>
    </source>
</evidence>
<sequence>MSPLTPTSAEILDNHLSYPTLQPASSTLEVKQVPPQPRQILQDRLYIGNLHPSVDEYSLLQVFSKFGKVTKMDFLFHKTGALKGKPRGYAFVEYADKSRMAHDKLLRGRKLVVTFAQQAPLDQAGQPYASGSHSRRGMSDVGKPTTLSLIKTGGGSRNAGTESKIAMMEAKLREMEAAKAVPSVSSLPSHPSLPAKPVAAMASLSSHPTDISNANYKPKPQRPKTVLPSLPMAPPRLSPTSLSSQPSASTLVTNTPRTHDKKLSAGFLGVKIVKRTK</sequence>
<keyword evidence="2" id="KW-1185">Reference proteome</keyword>
<name>A0ACB7IP19_PLECO</name>
<comment type="caution">
    <text evidence="1">The sequence shown here is derived from an EMBL/GenBank/DDBJ whole genome shotgun (WGS) entry which is preliminary data.</text>
</comment>
<protein>
    <submittedName>
        <fullName evidence="1">Uncharacterized protein</fullName>
    </submittedName>
</protein>
<accession>A0ACB7IP19</accession>
<dbReference type="Proteomes" id="UP000824881">
    <property type="component" value="Unassembled WGS sequence"/>
</dbReference>
<organism evidence="1 2">
    <name type="scientific">Pleurotus cornucopiae</name>
    <name type="common">Cornucopia mushroom</name>
    <dbReference type="NCBI Taxonomy" id="5321"/>
    <lineage>
        <taxon>Eukaryota</taxon>
        <taxon>Fungi</taxon>
        <taxon>Dikarya</taxon>
        <taxon>Basidiomycota</taxon>
        <taxon>Agaricomycotina</taxon>
        <taxon>Agaricomycetes</taxon>
        <taxon>Agaricomycetidae</taxon>
        <taxon>Agaricales</taxon>
        <taxon>Pleurotineae</taxon>
        <taxon>Pleurotaceae</taxon>
        <taxon>Pleurotus</taxon>
    </lineage>
</organism>